<comment type="caution">
    <text evidence="4">The sequence shown here is derived from an EMBL/GenBank/DDBJ whole genome shotgun (WGS) entry which is preliminary data.</text>
</comment>
<sequence>MKFSRPLLAALIFSLLAACGHQRPALNGNIAISAKRIPANLNEQMTGNGTARPVGMPAAPAPQPVQGARLSAFAQTVITARDRDMSTHAGICADLMQKDISGDAGKPLAKGYAIVLSGGGPHGTFGAGLFLGLQDKGQLPPEPEVVTGVSTGSLQSTFVFLARQPVAKDRDYSWINPKALPLHSLPGAGNQPPLVKGRSNLEDLALAYSIGREGEILKLGSLGDLSLITDGARAQLTPLRKRLFRMISPDTITQLATEACRGRVLLVGVTDVDDGNGYALDLTGLALKAFEGEASQTRMTLVRNTYVSALIASSSVPVGAMPVTLRYREFDDEDKPSDIASRQHMFIDGGARFGVFLPKGSDGSDLTLIVNTFLDTPPWTEGDPAIPTTKWKLIGLGLRTVNDLLETQIYNLSVGQVEAAAGKLSMAYLSNQNIVAPDGRPGENPVAHVYLGRTCGQWQSEVDALHHPLQFFPDYMACLIDYGRSRGNLAQWNLTKPELKHQ</sequence>
<reference evidence="4 5" key="1">
    <citation type="submission" date="2020-08" db="EMBL/GenBank/DDBJ databases">
        <title>Genomic Encyclopedia of Type Strains, Phase IV (KMG-IV): sequencing the most valuable type-strain genomes for metagenomic binning, comparative biology and taxonomic classification.</title>
        <authorList>
            <person name="Goeker M."/>
        </authorList>
    </citation>
    <scope>NUCLEOTIDE SEQUENCE [LARGE SCALE GENOMIC DNA]</scope>
    <source>
        <strain evidence="4 5">DSM 27057</strain>
    </source>
</reference>
<dbReference type="SUPFAM" id="SSF52151">
    <property type="entry name" value="FabD/lysophospholipase-like"/>
    <property type="match status" value="1"/>
</dbReference>
<dbReference type="EMBL" id="JACIDX010000009">
    <property type="protein sequence ID" value="MBB3955749.1"/>
    <property type="molecule type" value="Genomic_DNA"/>
</dbReference>
<proteinExistence type="predicted"/>
<protein>
    <submittedName>
        <fullName evidence="4">Putative acylesterase/phospholipase RssA</fullName>
    </submittedName>
</protein>
<feature type="domain" description="PNPLA" evidence="3">
    <location>
        <begin position="114"/>
        <end position="352"/>
    </location>
</feature>
<gene>
    <name evidence="4" type="ORF">GGR38_002705</name>
</gene>
<evidence type="ECO:0000256" key="2">
    <source>
        <dbReference type="SAM" id="SignalP"/>
    </source>
</evidence>
<keyword evidence="5" id="KW-1185">Reference proteome</keyword>
<dbReference type="GO" id="GO:0006629">
    <property type="term" value="P:lipid metabolic process"/>
    <property type="evidence" value="ECO:0007669"/>
    <property type="project" value="UniProtKB-KW"/>
</dbReference>
<evidence type="ECO:0000259" key="3">
    <source>
        <dbReference type="Pfam" id="PF01734"/>
    </source>
</evidence>
<evidence type="ECO:0000256" key="1">
    <source>
        <dbReference type="ARBA" id="ARBA00023098"/>
    </source>
</evidence>
<dbReference type="InterPro" id="IPR002641">
    <property type="entry name" value="PNPLA_dom"/>
</dbReference>
<dbReference type="RefSeq" id="WP_183626295.1">
    <property type="nucleotide sequence ID" value="NZ_JACIDX010000009.1"/>
</dbReference>
<name>A0A7W6G6G2_9SPHN</name>
<dbReference type="Proteomes" id="UP000548867">
    <property type="component" value="Unassembled WGS sequence"/>
</dbReference>
<dbReference type="Pfam" id="PF01734">
    <property type="entry name" value="Patatin"/>
    <property type="match status" value="1"/>
</dbReference>
<feature type="chain" id="PRO_5031096450" evidence="2">
    <location>
        <begin position="18"/>
        <end position="502"/>
    </location>
</feature>
<evidence type="ECO:0000313" key="4">
    <source>
        <dbReference type="EMBL" id="MBB3955749.1"/>
    </source>
</evidence>
<organism evidence="4 5">
    <name type="scientific">Novosphingobium sediminicola</name>
    <dbReference type="NCBI Taxonomy" id="563162"/>
    <lineage>
        <taxon>Bacteria</taxon>
        <taxon>Pseudomonadati</taxon>
        <taxon>Pseudomonadota</taxon>
        <taxon>Alphaproteobacteria</taxon>
        <taxon>Sphingomonadales</taxon>
        <taxon>Sphingomonadaceae</taxon>
        <taxon>Novosphingobium</taxon>
    </lineage>
</organism>
<keyword evidence="2" id="KW-0732">Signal</keyword>
<feature type="signal peptide" evidence="2">
    <location>
        <begin position="1"/>
        <end position="17"/>
    </location>
</feature>
<keyword evidence="1" id="KW-0443">Lipid metabolism</keyword>
<dbReference type="AlphaFoldDB" id="A0A7W6G6G2"/>
<dbReference type="InterPro" id="IPR016035">
    <property type="entry name" value="Acyl_Trfase/lysoPLipase"/>
</dbReference>
<dbReference type="PROSITE" id="PS51257">
    <property type="entry name" value="PROKAR_LIPOPROTEIN"/>
    <property type="match status" value="1"/>
</dbReference>
<dbReference type="Gene3D" id="3.40.1090.10">
    <property type="entry name" value="Cytosolic phospholipase A2 catalytic domain"/>
    <property type="match status" value="1"/>
</dbReference>
<evidence type="ECO:0000313" key="5">
    <source>
        <dbReference type="Proteomes" id="UP000548867"/>
    </source>
</evidence>
<accession>A0A7W6G6G2</accession>